<dbReference type="Proteomes" id="UP000266723">
    <property type="component" value="Unassembled WGS sequence"/>
</dbReference>
<feature type="chain" id="PRO_5045166558" evidence="3">
    <location>
        <begin position="19"/>
        <end position="302"/>
    </location>
</feature>
<evidence type="ECO:0000313" key="5">
    <source>
        <dbReference type="Proteomes" id="UP000266723"/>
    </source>
</evidence>
<feature type="compositionally biased region" description="Basic and acidic residues" evidence="1">
    <location>
        <begin position="258"/>
        <end position="290"/>
    </location>
</feature>
<feature type="signal peptide" evidence="3">
    <location>
        <begin position="1"/>
        <end position="18"/>
    </location>
</feature>
<organism evidence="4 5">
    <name type="scientific">Brassica cretica</name>
    <name type="common">Mustard</name>
    <dbReference type="NCBI Taxonomy" id="69181"/>
    <lineage>
        <taxon>Eukaryota</taxon>
        <taxon>Viridiplantae</taxon>
        <taxon>Streptophyta</taxon>
        <taxon>Embryophyta</taxon>
        <taxon>Tracheophyta</taxon>
        <taxon>Spermatophyta</taxon>
        <taxon>Magnoliopsida</taxon>
        <taxon>eudicotyledons</taxon>
        <taxon>Gunneridae</taxon>
        <taxon>Pentapetalae</taxon>
        <taxon>rosids</taxon>
        <taxon>malvids</taxon>
        <taxon>Brassicales</taxon>
        <taxon>Brassicaceae</taxon>
        <taxon>Brassiceae</taxon>
        <taxon>Brassica</taxon>
    </lineage>
</organism>
<proteinExistence type="predicted"/>
<comment type="caution">
    <text evidence="4">The sequence shown here is derived from an EMBL/GenBank/DDBJ whole genome shotgun (WGS) entry which is preliminary data.</text>
</comment>
<name>A0ABQ7E773_BRACR</name>
<feature type="transmembrane region" description="Helical" evidence="2">
    <location>
        <begin position="105"/>
        <end position="124"/>
    </location>
</feature>
<keyword evidence="3" id="KW-0732">Signal</keyword>
<evidence type="ECO:0000313" key="4">
    <source>
        <dbReference type="EMBL" id="KAF3592842.1"/>
    </source>
</evidence>
<evidence type="ECO:0000256" key="2">
    <source>
        <dbReference type="SAM" id="Phobius"/>
    </source>
</evidence>
<protein>
    <submittedName>
        <fullName evidence="4">Uncharacterized protein</fullName>
    </submittedName>
</protein>
<accession>A0ABQ7E773</accession>
<dbReference type="EMBL" id="QGKV02000299">
    <property type="protein sequence ID" value="KAF3592842.1"/>
    <property type="molecule type" value="Genomic_DNA"/>
</dbReference>
<keyword evidence="5" id="KW-1185">Reference proteome</keyword>
<gene>
    <name evidence="4" type="ORF">DY000_02027281</name>
</gene>
<reference evidence="4 5" key="1">
    <citation type="journal article" date="2020" name="BMC Genomics">
        <title>Intraspecific diversification of the crop wild relative Brassica cretica Lam. using demographic model selection.</title>
        <authorList>
            <person name="Kioukis A."/>
            <person name="Michalopoulou V.A."/>
            <person name="Briers L."/>
            <person name="Pirintsos S."/>
            <person name="Studholme D.J."/>
            <person name="Pavlidis P."/>
            <person name="Sarris P.F."/>
        </authorList>
    </citation>
    <scope>NUCLEOTIDE SEQUENCE [LARGE SCALE GENOMIC DNA]</scope>
    <source>
        <strain evidence="5">cv. PFS-1207/04</strain>
    </source>
</reference>
<keyword evidence="2" id="KW-0472">Membrane</keyword>
<evidence type="ECO:0000256" key="1">
    <source>
        <dbReference type="SAM" id="MobiDB-lite"/>
    </source>
</evidence>
<sequence>MLFSVYGAVCVVLQVTLDAVFKEAYDVVVRNRVVDGARLLLRTLPRARRKSKNDFRTTMFERKKSPNRLVMLVYDEFECSGMLTRISHALNFSVHLKFESLRMRMYVLFAGVLMLKIALSNAIHENKKKTRRNRSFACEKEETKVAHLLLIVSFDDMQRAMPTFSSIALDRMPEPGARKIGVHHLYRLKLKLFPDESTETKPCAETQRHLELLGKIILIIVRAESTSEIWGLYARWSRIKGDLMAKQQLGGENLPRFEVQHSRMPRRADTLPSEQSRRDDRTPGFFSREESDSEFCTKDFLL</sequence>
<keyword evidence="2" id="KW-1133">Transmembrane helix</keyword>
<evidence type="ECO:0000256" key="3">
    <source>
        <dbReference type="SAM" id="SignalP"/>
    </source>
</evidence>
<keyword evidence="2" id="KW-0812">Transmembrane</keyword>
<feature type="region of interest" description="Disordered" evidence="1">
    <location>
        <begin position="256"/>
        <end position="290"/>
    </location>
</feature>